<sequence length="215" mass="23022">MSSPRDQADAHRAAVGPTGETPADKPVPLFNIANILTMIRIVLVPVFLVVLFVDDGQSTSWRLGAMAIFIVAAVTDRIDGQLARKYGLVTDFGKLMDPIADKALIGAALIGLSLLGDLSWWVTGVIIARELGITLLRFAVLRHAVIPAGKGGKLKTLVQAVAIGFYLCPLPSSWDVVSWLLMAAAVVLTVVTGLEYVVQAIRLRAGVRFAERDGH</sequence>
<feature type="region of interest" description="Disordered" evidence="14">
    <location>
        <begin position="1"/>
        <end position="20"/>
    </location>
</feature>
<evidence type="ECO:0000256" key="4">
    <source>
        <dbReference type="ARBA" id="ARBA00022516"/>
    </source>
</evidence>
<keyword evidence="7 15" id="KW-1133">Transmembrane helix</keyword>
<comment type="subcellular location">
    <subcellularLocation>
        <location evidence="1">Membrane</location>
        <topology evidence="1">Multi-pass membrane protein</topology>
    </subcellularLocation>
</comment>
<feature type="compositionally biased region" description="Basic and acidic residues" evidence="14">
    <location>
        <begin position="1"/>
        <end position="12"/>
    </location>
</feature>
<protein>
    <recommendedName>
        <fullName evidence="12">CDP-diacylglycerol--glycerol-3-phosphate 3-phosphatidyltransferase</fullName>
        <ecNumber evidence="12">2.7.8.5</ecNumber>
    </recommendedName>
</protein>
<evidence type="ECO:0000256" key="14">
    <source>
        <dbReference type="SAM" id="MobiDB-lite"/>
    </source>
</evidence>
<evidence type="ECO:0000256" key="12">
    <source>
        <dbReference type="NCBIfam" id="TIGR00560"/>
    </source>
</evidence>
<feature type="transmembrane region" description="Helical" evidence="15">
    <location>
        <begin position="32"/>
        <end position="53"/>
    </location>
</feature>
<evidence type="ECO:0000256" key="2">
    <source>
        <dbReference type="ARBA" id="ARBA00005074"/>
    </source>
</evidence>
<organism evidence="16 17">
    <name type="scientific">Rhodococcus globerulus</name>
    <dbReference type="NCBI Taxonomy" id="33008"/>
    <lineage>
        <taxon>Bacteria</taxon>
        <taxon>Bacillati</taxon>
        <taxon>Actinomycetota</taxon>
        <taxon>Actinomycetes</taxon>
        <taxon>Mycobacteriales</taxon>
        <taxon>Nocardiaceae</taxon>
        <taxon>Rhodococcus</taxon>
    </lineage>
</organism>
<keyword evidence="11" id="KW-1208">Phospholipid metabolism</keyword>
<evidence type="ECO:0000256" key="10">
    <source>
        <dbReference type="ARBA" id="ARBA00023209"/>
    </source>
</evidence>
<accession>A0ABU4BMX5</accession>
<evidence type="ECO:0000256" key="13">
    <source>
        <dbReference type="RuleBase" id="RU003750"/>
    </source>
</evidence>
<keyword evidence="4" id="KW-0444">Lipid biosynthesis</keyword>
<dbReference type="InterPro" id="IPR043130">
    <property type="entry name" value="CDP-OH_PTrfase_TM_dom"/>
</dbReference>
<dbReference type="RefSeq" id="WP_092808432.1">
    <property type="nucleotide sequence ID" value="NZ_CEDU01000033.1"/>
</dbReference>
<keyword evidence="9 15" id="KW-0472">Membrane</keyword>
<proteinExistence type="inferred from homology"/>
<keyword evidence="8" id="KW-0443">Lipid metabolism</keyword>
<keyword evidence="10" id="KW-0594">Phospholipid biosynthesis</keyword>
<gene>
    <name evidence="16" type="primary">pgsA</name>
    <name evidence="16" type="ORF">R3Q16_02895</name>
</gene>
<dbReference type="PANTHER" id="PTHR14269:SF52">
    <property type="entry name" value="PHOSPHATIDYLGLYCEROPHOSPHATE SYNTHASE-RELATED"/>
    <property type="match status" value="1"/>
</dbReference>
<dbReference type="PROSITE" id="PS00379">
    <property type="entry name" value="CDP_ALCOHOL_P_TRANSF"/>
    <property type="match status" value="1"/>
</dbReference>
<evidence type="ECO:0000313" key="17">
    <source>
        <dbReference type="Proteomes" id="UP001185927"/>
    </source>
</evidence>
<evidence type="ECO:0000256" key="6">
    <source>
        <dbReference type="ARBA" id="ARBA00022692"/>
    </source>
</evidence>
<dbReference type="NCBIfam" id="TIGR00560">
    <property type="entry name" value="pgsA"/>
    <property type="match status" value="1"/>
</dbReference>
<reference evidence="16 17" key="1">
    <citation type="submission" date="2023-10" db="EMBL/GenBank/DDBJ databases">
        <title>Development of a sustainable strategy for remediation of hydrocarbon-contaminated territories based on the waste exchange concept.</title>
        <authorList>
            <person name="Krivoruchko A."/>
        </authorList>
    </citation>
    <scope>NUCLEOTIDE SEQUENCE [LARGE SCALE GENOMIC DNA]</scope>
    <source>
        <strain evidence="16 17">IEGM 1203</strain>
    </source>
</reference>
<evidence type="ECO:0000256" key="1">
    <source>
        <dbReference type="ARBA" id="ARBA00004141"/>
    </source>
</evidence>
<evidence type="ECO:0000256" key="3">
    <source>
        <dbReference type="ARBA" id="ARBA00010441"/>
    </source>
</evidence>
<dbReference type="Proteomes" id="UP001185927">
    <property type="component" value="Unassembled WGS sequence"/>
</dbReference>
<keyword evidence="5 13" id="KW-0808">Transferase</keyword>
<evidence type="ECO:0000313" key="16">
    <source>
        <dbReference type="EMBL" id="MDV6265534.1"/>
    </source>
</evidence>
<comment type="similarity">
    <text evidence="3 13">Belongs to the CDP-alcohol phosphatidyltransferase class-I family.</text>
</comment>
<dbReference type="EC" id="2.7.8.5" evidence="12"/>
<dbReference type="Gene3D" id="1.20.120.1760">
    <property type="match status" value="1"/>
</dbReference>
<evidence type="ECO:0000256" key="9">
    <source>
        <dbReference type="ARBA" id="ARBA00023136"/>
    </source>
</evidence>
<keyword evidence="6 15" id="KW-0812">Transmembrane</keyword>
<feature type="transmembrane region" description="Helical" evidence="15">
    <location>
        <begin position="99"/>
        <end position="115"/>
    </location>
</feature>
<evidence type="ECO:0000256" key="5">
    <source>
        <dbReference type="ARBA" id="ARBA00022679"/>
    </source>
</evidence>
<evidence type="ECO:0000256" key="15">
    <source>
        <dbReference type="SAM" id="Phobius"/>
    </source>
</evidence>
<dbReference type="GO" id="GO:0008444">
    <property type="term" value="F:CDP-diacylglycerol-glycerol-3-phosphate 3-phosphatidyltransferase activity"/>
    <property type="evidence" value="ECO:0007669"/>
    <property type="project" value="UniProtKB-EC"/>
</dbReference>
<dbReference type="PANTHER" id="PTHR14269">
    <property type="entry name" value="CDP-DIACYLGLYCEROL--GLYCEROL-3-PHOSPHATE 3-PHOSPHATIDYLTRANSFERASE-RELATED"/>
    <property type="match status" value="1"/>
</dbReference>
<evidence type="ECO:0000256" key="7">
    <source>
        <dbReference type="ARBA" id="ARBA00022989"/>
    </source>
</evidence>
<feature type="transmembrane region" description="Helical" evidence="15">
    <location>
        <begin position="178"/>
        <end position="198"/>
    </location>
</feature>
<dbReference type="Pfam" id="PF01066">
    <property type="entry name" value="CDP-OH_P_transf"/>
    <property type="match status" value="1"/>
</dbReference>
<dbReference type="InterPro" id="IPR004570">
    <property type="entry name" value="Phosphatidylglycerol_P_synth"/>
</dbReference>
<dbReference type="EMBL" id="JAWLKB010000001">
    <property type="protein sequence ID" value="MDV6265534.1"/>
    <property type="molecule type" value="Genomic_DNA"/>
</dbReference>
<dbReference type="InterPro" id="IPR050324">
    <property type="entry name" value="CDP-alcohol_PTase-I"/>
</dbReference>
<dbReference type="InterPro" id="IPR000462">
    <property type="entry name" value="CDP-OH_P_trans"/>
</dbReference>
<dbReference type="PIRSF" id="PIRSF000847">
    <property type="entry name" value="Phos_ph_gly_syn"/>
    <property type="match status" value="1"/>
</dbReference>
<evidence type="ECO:0000256" key="11">
    <source>
        <dbReference type="ARBA" id="ARBA00023264"/>
    </source>
</evidence>
<dbReference type="InterPro" id="IPR048254">
    <property type="entry name" value="CDP_ALCOHOL_P_TRANSF_CS"/>
</dbReference>
<comment type="pathway">
    <text evidence="2">Lipid metabolism; phospholipid metabolism.</text>
</comment>
<evidence type="ECO:0000256" key="8">
    <source>
        <dbReference type="ARBA" id="ARBA00023098"/>
    </source>
</evidence>
<keyword evidence="17" id="KW-1185">Reference proteome</keyword>
<comment type="caution">
    <text evidence="16">The sequence shown here is derived from an EMBL/GenBank/DDBJ whole genome shotgun (WGS) entry which is preliminary data.</text>
</comment>
<name>A0ABU4BMX5_RHOGO</name>